<reference evidence="2" key="1">
    <citation type="journal article" date="2015" name="Genome Announc.">
        <title>Draft Genome Sequence of Bacteroidales Strain TBC1, a Novel Isolate from a Methanogenic Wastewater Treatment System.</title>
        <authorList>
            <person name="Tourlousse D.M."/>
            <person name="Matsuura N."/>
            <person name="Sun L."/>
            <person name="Toyonaga M."/>
            <person name="Kuroda K."/>
            <person name="Ohashi A."/>
            <person name="Cruz R."/>
            <person name="Yamaguchi T."/>
            <person name="Sekiguchi Y."/>
        </authorList>
    </citation>
    <scope>NUCLEOTIDE SEQUENCE [LARGE SCALE GENOMIC DNA]</scope>
    <source>
        <strain evidence="2">TBC1</strain>
    </source>
</reference>
<dbReference type="Proteomes" id="UP000053091">
    <property type="component" value="Unassembled WGS sequence"/>
</dbReference>
<proteinExistence type="predicted"/>
<sequence>MIYYLNNAGLDELKKRRKENLKIFIGFPLFFIAYLCLSYISMRGSLFFWASLPIFLLLFVFIGIISPTIAAKKFGKVISKLTFEDSRINLSTEKVNFIKGKTINILDTDYELAESKSIQYGNGKTSGLIIKTKGSGEYFLIEIFFDEFEEIKNRMKR</sequence>
<evidence type="ECO:0000313" key="2">
    <source>
        <dbReference type="EMBL" id="GAP43351.1"/>
    </source>
</evidence>
<dbReference type="EMBL" id="DF968182">
    <property type="protein sequence ID" value="GAP43351.1"/>
    <property type="molecule type" value="Genomic_DNA"/>
</dbReference>
<feature type="transmembrane region" description="Helical" evidence="1">
    <location>
        <begin position="21"/>
        <end position="40"/>
    </location>
</feature>
<evidence type="ECO:0000313" key="4">
    <source>
        <dbReference type="Proteomes" id="UP000053091"/>
    </source>
</evidence>
<evidence type="ECO:0000313" key="3">
    <source>
        <dbReference type="EMBL" id="GAP43359.1"/>
    </source>
</evidence>
<evidence type="ECO:0008006" key="5">
    <source>
        <dbReference type="Google" id="ProtNLM"/>
    </source>
</evidence>
<gene>
    <name evidence="2" type="ORF">TBC1_111504</name>
    <name evidence="3" type="ORF">TBC1_111512</name>
</gene>
<feature type="transmembrane region" description="Helical" evidence="1">
    <location>
        <begin position="46"/>
        <end position="70"/>
    </location>
</feature>
<dbReference type="STRING" id="1678841.TBC1_111504"/>
<organism evidence="2">
    <name type="scientific">Lentimicrobium saccharophilum</name>
    <dbReference type="NCBI Taxonomy" id="1678841"/>
    <lineage>
        <taxon>Bacteria</taxon>
        <taxon>Pseudomonadati</taxon>
        <taxon>Bacteroidota</taxon>
        <taxon>Bacteroidia</taxon>
        <taxon>Bacteroidales</taxon>
        <taxon>Lentimicrobiaceae</taxon>
        <taxon>Lentimicrobium</taxon>
    </lineage>
</organism>
<keyword evidence="1" id="KW-0812">Transmembrane</keyword>
<accession>A0A0S7BXZ5</accession>
<evidence type="ECO:0000256" key="1">
    <source>
        <dbReference type="SAM" id="Phobius"/>
    </source>
</evidence>
<protein>
    <recommendedName>
        <fullName evidence="5">Protein containing bacterial PH domain</fullName>
    </recommendedName>
</protein>
<dbReference type="RefSeq" id="WP_062040301.1">
    <property type="nucleotide sequence ID" value="NZ_DF968182.1"/>
</dbReference>
<dbReference type="AlphaFoldDB" id="A0A0S7BXZ5"/>
<keyword evidence="1" id="KW-1133">Transmembrane helix</keyword>
<keyword evidence="1" id="KW-0472">Membrane</keyword>
<name>A0A0S7BXZ5_9BACT</name>
<keyword evidence="4" id="KW-1185">Reference proteome</keyword>
<dbReference type="EMBL" id="DF968182">
    <property type="protein sequence ID" value="GAP43359.1"/>
    <property type="molecule type" value="Genomic_DNA"/>
</dbReference>